<dbReference type="PANTHER" id="PTHR30037:SF4">
    <property type="entry name" value="DNA-3-METHYLADENINE GLYCOSYLASE I"/>
    <property type="match status" value="1"/>
</dbReference>
<evidence type="ECO:0000313" key="3">
    <source>
        <dbReference type="Proteomes" id="UP000033615"/>
    </source>
</evidence>
<dbReference type="InterPro" id="IPR005019">
    <property type="entry name" value="Adenine_glyco"/>
</dbReference>
<dbReference type="InterPro" id="IPR011257">
    <property type="entry name" value="DNA_glycosylase"/>
</dbReference>
<accession>A0A1V4D209</accession>
<dbReference type="AlphaFoldDB" id="A0A1V4D209"/>
<keyword evidence="1" id="KW-0479">Metal-binding</keyword>
<dbReference type="PANTHER" id="PTHR30037">
    <property type="entry name" value="DNA-3-METHYLADENINE GLYCOSYLASE 1"/>
    <property type="match status" value="1"/>
</dbReference>
<sequence>MTDPRCPWALSSAALGTYHDTEWGRPSHDDQHLFEMLLLEGAQAGLSWSTVLNKRENYRRALDGFDPTVIASYGQPKLDELLADEGIIRNRLKVASTVTNARAFLQVREAFGSFDSYLWDWVNGAPVVNHPAPGDALPGRTELSDRIAKDLKRRGFTFVGTTIVYAYLQAVGVVDDHVDGCPAKSG</sequence>
<comment type="caution">
    <text evidence="2">The sequence shown here is derived from an EMBL/GenBank/DDBJ whole genome shotgun (WGS) entry which is preliminary data.</text>
</comment>
<dbReference type="GO" id="GO:0008725">
    <property type="term" value="F:DNA-3-methyladenine glycosylase activity"/>
    <property type="evidence" value="ECO:0007669"/>
    <property type="project" value="InterPro"/>
</dbReference>
<name>A0A1V4D209_9ACTN</name>
<feature type="binding site" evidence="1">
    <location>
        <position position="6"/>
    </location>
    <ligand>
        <name>Zn(2+)</name>
        <dbReference type="ChEBI" id="CHEBI:29105"/>
    </ligand>
</feature>
<gene>
    <name evidence="2" type="ORF">VT50_0221160</name>
</gene>
<organism evidence="2 3">
    <name type="scientific">Streptomyces antioxidans</name>
    <dbReference type="NCBI Taxonomy" id="1507734"/>
    <lineage>
        <taxon>Bacteria</taxon>
        <taxon>Bacillati</taxon>
        <taxon>Actinomycetota</taxon>
        <taxon>Actinomycetes</taxon>
        <taxon>Kitasatosporales</taxon>
        <taxon>Streptomycetaceae</taxon>
        <taxon>Streptomyces</taxon>
    </lineage>
</organism>
<dbReference type="Proteomes" id="UP000033615">
    <property type="component" value="Unassembled WGS sequence"/>
</dbReference>
<keyword evidence="1" id="KW-0862">Zinc</keyword>
<dbReference type="Gene3D" id="1.10.340.30">
    <property type="entry name" value="Hypothetical protein, domain 2"/>
    <property type="match status" value="1"/>
</dbReference>
<feature type="binding site" evidence="1">
    <location>
        <position position="181"/>
    </location>
    <ligand>
        <name>Zn(2+)</name>
        <dbReference type="ChEBI" id="CHEBI:29105"/>
    </ligand>
</feature>
<dbReference type="InterPro" id="IPR052891">
    <property type="entry name" value="DNA-3mA_glycosylase"/>
</dbReference>
<dbReference type="SUPFAM" id="SSF48150">
    <property type="entry name" value="DNA-glycosylase"/>
    <property type="match status" value="1"/>
</dbReference>
<dbReference type="GO" id="GO:0046872">
    <property type="term" value="F:metal ion binding"/>
    <property type="evidence" value="ECO:0007669"/>
    <property type="project" value="UniProtKB-KW"/>
</dbReference>
<proteinExistence type="predicted"/>
<dbReference type="Pfam" id="PF03352">
    <property type="entry name" value="Adenine_glyco"/>
    <property type="match status" value="1"/>
</dbReference>
<dbReference type="GO" id="GO:0006284">
    <property type="term" value="P:base-excision repair"/>
    <property type="evidence" value="ECO:0007669"/>
    <property type="project" value="InterPro"/>
</dbReference>
<feature type="binding site" evidence="1">
    <location>
        <position position="19"/>
    </location>
    <ligand>
        <name>Zn(2+)</name>
        <dbReference type="ChEBI" id="CHEBI:29105"/>
    </ligand>
</feature>
<keyword evidence="3" id="KW-1185">Reference proteome</keyword>
<evidence type="ECO:0000313" key="2">
    <source>
        <dbReference type="EMBL" id="OPF77295.1"/>
    </source>
</evidence>
<dbReference type="RefSeq" id="WP_046085294.1">
    <property type="nucleotide sequence ID" value="NZ_LAKD02000052.1"/>
</dbReference>
<reference evidence="2" key="1">
    <citation type="submission" date="2016-12" db="EMBL/GenBank/DDBJ databases">
        <title>Genome sequence of Streptomyces antioxidans MUSC 164.</title>
        <authorList>
            <person name="Lee L.-H."/>
            <person name="Ser H.-L."/>
        </authorList>
    </citation>
    <scope>NUCLEOTIDE SEQUENCE [LARGE SCALE GENOMIC DNA]</scope>
    <source>
        <strain evidence="2">MUSC 164</strain>
    </source>
</reference>
<feature type="binding site" evidence="1">
    <location>
        <position position="177"/>
    </location>
    <ligand>
        <name>Zn(2+)</name>
        <dbReference type="ChEBI" id="CHEBI:29105"/>
    </ligand>
</feature>
<dbReference type="EMBL" id="LAKD02000052">
    <property type="protein sequence ID" value="OPF77295.1"/>
    <property type="molecule type" value="Genomic_DNA"/>
</dbReference>
<dbReference type="OrthoDB" id="9807664at2"/>
<evidence type="ECO:0000256" key="1">
    <source>
        <dbReference type="PIRSR" id="PIRSR605019-1"/>
    </source>
</evidence>
<protein>
    <submittedName>
        <fullName evidence="2">DNA-3-methyladenine glycosylase</fullName>
    </submittedName>
</protein>